<dbReference type="AlphaFoldDB" id="I4A1J0"/>
<reference evidence="3 4" key="1">
    <citation type="submission" date="2012-06" db="EMBL/GenBank/DDBJ databases">
        <title>The complete genome of Ornithobacterium rhinotracheale DSM 15997.</title>
        <authorList>
            <consortium name="US DOE Joint Genome Institute (JGI-PGF)"/>
            <person name="Lucas S."/>
            <person name="Copeland A."/>
            <person name="Lapidus A."/>
            <person name="Goodwin L."/>
            <person name="Pitluck S."/>
            <person name="Peters L."/>
            <person name="Mikhailova N."/>
            <person name="Teshima H."/>
            <person name="Kyrpides N."/>
            <person name="Mavromatis K."/>
            <person name="Pagani I."/>
            <person name="Ivanova N."/>
            <person name="Ovchinnikova G."/>
            <person name="Zeytun A."/>
            <person name="Detter J.C."/>
            <person name="Han C."/>
            <person name="Land M."/>
            <person name="Hauser L."/>
            <person name="Markowitz V."/>
            <person name="Cheng J.-F."/>
            <person name="Hugenholtz P."/>
            <person name="Woyke T."/>
            <person name="Wu D."/>
            <person name="Lang E."/>
            <person name="Kopitz M."/>
            <person name="Brambilla E."/>
            <person name="Klenk H.-P."/>
            <person name="Eisen J.A."/>
        </authorList>
    </citation>
    <scope>NUCLEOTIDE SEQUENCE [LARGE SCALE GENOMIC DNA]</scope>
    <source>
        <strain evidence="4">ATCC 51463 / DSM 15997 / CCUG 23171 / LMG 9086</strain>
    </source>
</reference>
<keyword evidence="2" id="KW-0963">Cytoplasm</keyword>
<dbReference type="PANTHER" id="PTHR12598">
    <property type="entry name" value="COPPER HOMEOSTASIS PROTEIN CUTC"/>
    <property type="match status" value="1"/>
</dbReference>
<dbReference type="InterPro" id="IPR036822">
    <property type="entry name" value="CutC-like_dom_sf"/>
</dbReference>
<proteinExistence type="inferred from homology"/>
<sequence>MKLEIACFNLESALIAALSPADRIEFCAGFSEGGTTPSVEDYLTVKKESKKPVYIMIRPRGGDFVYTPNEIKQMIESIRTFGELGADGFVFGALDEEGNIDVENCQKLVAACEGKPCSFHRAIDHTPNIIESVEKVIKLGFSTILTSGDCNAAPEGIAVLKQLQERFGNQIDIMPGGGVRSSNIGEIAKIVKAPFYHSSAIRKGEDLANSDEIKALKLAIEK</sequence>
<organism evidence="3 4">
    <name type="scientific">Ornithobacterium rhinotracheale (strain ATCC 51463 / DSM 15997 / CCUG 23171 / CIP 104009 / LMG 9086)</name>
    <dbReference type="NCBI Taxonomy" id="867902"/>
    <lineage>
        <taxon>Bacteria</taxon>
        <taxon>Pseudomonadati</taxon>
        <taxon>Bacteroidota</taxon>
        <taxon>Flavobacteriia</taxon>
        <taxon>Flavobacteriales</taxon>
        <taxon>Weeksellaceae</taxon>
        <taxon>Ornithobacterium</taxon>
    </lineage>
</organism>
<dbReference type="GeneID" id="71569732"/>
<dbReference type="SUPFAM" id="SSF110395">
    <property type="entry name" value="CutC-like"/>
    <property type="match status" value="1"/>
</dbReference>
<name>I4A1J0_ORNRL</name>
<dbReference type="HAMAP" id="MF_00795">
    <property type="entry name" value="CutC"/>
    <property type="match status" value="1"/>
</dbReference>
<evidence type="ECO:0000256" key="1">
    <source>
        <dbReference type="ARBA" id="ARBA00007768"/>
    </source>
</evidence>
<accession>I4A1J0</accession>
<dbReference type="eggNOG" id="COG3142">
    <property type="taxonomic scope" value="Bacteria"/>
</dbReference>
<dbReference type="PANTHER" id="PTHR12598:SF0">
    <property type="entry name" value="COPPER HOMEOSTASIS PROTEIN CUTC HOMOLOG"/>
    <property type="match status" value="1"/>
</dbReference>
<dbReference type="EMBL" id="CP003283">
    <property type="protein sequence ID" value="AFL97824.1"/>
    <property type="molecule type" value="Genomic_DNA"/>
</dbReference>
<comment type="caution">
    <text evidence="2">Once thought to be involved in copper homeostasis, experiments in E.coli have shown this is not the case.</text>
</comment>
<keyword evidence="4" id="KW-1185">Reference proteome</keyword>
<dbReference type="Gene3D" id="3.20.20.380">
    <property type="entry name" value="Copper homeostasis (CutC) domain"/>
    <property type="match status" value="1"/>
</dbReference>
<dbReference type="InterPro" id="IPR005627">
    <property type="entry name" value="CutC-like"/>
</dbReference>
<dbReference type="PATRIC" id="fig|867902.3.peg.1618"/>
<dbReference type="GO" id="GO:0005507">
    <property type="term" value="F:copper ion binding"/>
    <property type="evidence" value="ECO:0007669"/>
    <property type="project" value="TreeGrafter"/>
</dbReference>
<comment type="similarity">
    <text evidence="1 2">Belongs to the CutC family.</text>
</comment>
<evidence type="ECO:0000313" key="4">
    <source>
        <dbReference type="Proteomes" id="UP000006051"/>
    </source>
</evidence>
<evidence type="ECO:0000313" key="3">
    <source>
        <dbReference type="EMBL" id="AFL97824.1"/>
    </source>
</evidence>
<dbReference type="KEGG" id="orh:Ornrh_1668"/>
<dbReference type="STRING" id="867902.Ornrh_1668"/>
<gene>
    <name evidence="2" type="primary">cutC</name>
    <name evidence="3" type="ordered locus">Ornrh_1668</name>
</gene>
<dbReference type="Pfam" id="PF03932">
    <property type="entry name" value="CutC"/>
    <property type="match status" value="1"/>
</dbReference>
<evidence type="ECO:0000256" key="2">
    <source>
        <dbReference type="HAMAP-Rule" id="MF_00795"/>
    </source>
</evidence>
<dbReference type="Proteomes" id="UP000006051">
    <property type="component" value="Chromosome"/>
</dbReference>
<dbReference type="GO" id="GO:0005737">
    <property type="term" value="C:cytoplasm"/>
    <property type="evidence" value="ECO:0007669"/>
    <property type="project" value="UniProtKB-SubCell"/>
</dbReference>
<comment type="subcellular location">
    <subcellularLocation>
        <location evidence="2">Cytoplasm</location>
    </subcellularLocation>
</comment>
<protein>
    <recommendedName>
        <fullName evidence="2">PF03932 family protein CutC</fullName>
    </recommendedName>
</protein>
<dbReference type="RefSeq" id="WP_014791349.1">
    <property type="nucleotide sequence ID" value="NC_018016.1"/>
</dbReference>
<dbReference type="HOGENOM" id="CLU_050555_3_2_10"/>